<name>A0AAD6N7Z2_PENCN</name>
<reference evidence="2" key="2">
    <citation type="submission" date="2023-01" db="EMBL/GenBank/DDBJ databases">
        <authorList>
            <person name="Petersen C."/>
        </authorList>
    </citation>
    <scope>NUCLEOTIDE SEQUENCE</scope>
    <source>
        <strain evidence="2">IBT 15450</strain>
    </source>
</reference>
<proteinExistence type="predicted"/>
<evidence type="ECO:0000313" key="3">
    <source>
        <dbReference type="Proteomes" id="UP001219568"/>
    </source>
</evidence>
<reference evidence="2" key="1">
    <citation type="journal article" date="2023" name="IMA Fungus">
        <title>Comparative genomic study of the Penicillium genus elucidates a diverse pangenome and 15 lateral gene transfer events.</title>
        <authorList>
            <person name="Petersen C."/>
            <person name="Sorensen T."/>
            <person name="Nielsen M.R."/>
            <person name="Sondergaard T.E."/>
            <person name="Sorensen J.L."/>
            <person name="Fitzpatrick D.A."/>
            <person name="Frisvad J.C."/>
            <person name="Nielsen K.L."/>
        </authorList>
    </citation>
    <scope>NUCLEOTIDE SEQUENCE</scope>
    <source>
        <strain evidence="2">IBT 15450</strain>
    </source>
</reference>
<organism evidence="2 3">
    <name type="scientific">Penicillium canescens</name>
    <dbReference type="NCBI Taxonomy" id="5083"/>
    <lineage>
        <taxon>Eukaryota</taxon>
        <taxon>Fungi</taxon>
        <taxon>Dikarya</taxon>
        <taxon>Ascomycota</taxon>
        <taxon>Pezizomycotina</taxon>
        <taxon>Eurotiomycetes</taxon>
        <taxon>Eurotiomycetidae</taxon>
        <taxon>Eurotiales</taxon>
        <taxon>Aspergillaceae</taxon>
        <taxon>Penicillium</taxon>
    </lineage>
</organism>
<keyword evidence="3" id="KW-1185">Reference proteome</keyword>
<feature type="region of interest" description="Disordered" evidence="1">
    <location>
        <begin position="42"/>
        <end position="102"/>
    </location>
</feature>
<accession>A0AAD6N7Z2</accession>
<evidence type="ECO:0000313" key="2">
    <source>
        <dbReference type="EMBL" id="KAJ6038042.1"/>
    </source>
</evidence>
<dbReference type="Proteomes" id="UP001219568">
    <property type="component" value="Unassembled WGS sequence"/>
</dbReference>
<gene>
    <name evidence="2" type="ORF">N7460_007813</name>
</gene>
<evidence type="ECO:0000256" key="1">
    <source>
        <dbReference type="SAM" id="MobiDB-lite"/>
    </source>
</evidence>
<feature type="compositionally biased region" description="Basic and acidic residues" evidence="1">
    <location>
        <begin position="66"/>
        <end position="80"/>
    </location>
</feature>
<comment type="caution">
    <text evidence="2">The sequence shown here is derived from an EMBL/GenBank/DDBJ whole genome shotgun (WGS) entry which is preliminary data.</text>
</comment>
<protein>
    <submittedName>
        <fullName evidence="2">Uncharacterized protein</fullName>
    </submittedName>
</protein>
<sequence>MAIDHICPATNEPETECAIFGDLRKRRVVVALKDQARRWVEVDGKQERGSGSRERGATRPGTDMAEQERDNTTKGGRREQCGSGANVHYMGLTSGDDAQEPLVLPSSVNGPPSRADARNNFLSELGLGLMSSVG</sequence>
<feature type="compositionally biased region" description="Basic and acidic residues" evidence="1">
    <location>
        <begin position="42"/>
        <end position="57"/>
    </location>
</feature>
<dbReference type="AlphaFoldDB" id="A0AAD6N7Z2"/>
<dbReference type="EMBL" id="JAQJZL010000009">
    <property type="protein sequence ID" value="KAJ6038042.1"/>
    <property type="molecule type" value="Genomic_DNA"/>
</dbReference>